<dbReference type="InterPro" id="IPR017853">
    <property type="entry name" value="GH"/>
</dbReference>
<dbReference type="Gene3D" id="3.20.20.80">
    <property type="entry name" value="Glycosidases"/>
    <property type="match status" value="1"/>
</dbReference>
<evidence type="ECO:0000313" key="11">
    <source>
        <dbReference type="EMBL" id="QUH30298.1"/>
    </source>
</evidence>
<comment type="similarity">
    <text evidence="2 10">Belongs to the glycosyl hydrolase 1 family.</text>
</comment>
<evidence type="ECO:0000256" key="6">
    <source>
        <dbReference type="ARBA" id="ARBA00023277"/>
    </source>
</evidence>
<dbReference type="RefSeq" id="WP_212690475.1">
    <property type="nucleotide sequence ID" value="NZ_CP058561.1"/>
</dbReference>
<gene>
    <name evidence="11" type="ORF">HYG85_15875</name>
</gene>
<proteinExistence type="inferred from homology"/>
<keyword evidence="6" id="KW-0119">Carbohydrate metabolism</keyword>
<dbReference type="Pfam" id="PF00232">
    <property type="entry name" value="Glyco_hydro_1"/>
    <property type="match status" value="1"/>
</dbReference>
<evidence type="ECO:0000256" key="10">
    <source>
        <dbReference type="RuleBase" id="RU361175"/>
    </source>
</evidence>
<comment type="catalytic activity">
    <reaction evidence="1 10">
        <text>Hydrolysis of terminal, non-reducing beta-D-glucosyl residues with release of beta-D-glucose.</text>
        <dbReference type="EC" id="3.2.1.21"/>
    </reaction>
</comment>
<evidence type="ECO:0000256" key="2">
    <source>
        <dbReference type="ARBA" id="ARBA00010838"/>
    </source>
</evidence>
<feature type="binding site" evidence="9">
    <location>
        <position position="296"/>
    </location>
    <ligand>
        <name>substrate</name>
    </ligand>
</feature>
<sequence>MISEMTDDFKWGISTSAYQIEGGYQEDGKGQSIWDVFTENKDNIVDGSDGKVACNHYELYKDDIDLIANLGIKYYRFSIAWTRIFPNNSYEINEKGIEFYIDLIKYMIQKGIEPLVCLHHWDLPYYLYEQGGWLNRECVEAFEKYAETVFIRLGKYVKHWTTFNQPYSIAYGGYVTGKRAPGKQDIPSAFKVIHNVLLAHGKAVGKFRELNIEGKIGIILNLMPVHCLSEEDEDVRQLEDEFRNKWFLDAVFMGTYPKMSRTFLEKEYNMDFNELMQAEDMKVISERLDFIGVNYYTRKIVRYNEECLFNVEYIDGSNDSTDDFREIYPNGLKEALGFIRKYDPQLDIYITENGADYRGDKVEDILNDEKRIEFLDCHFNTIKELIHDGFPIKGYYLWTLFDNFEWENGYVGKYGIVYVNRDTQERIVKNSGKWYTGYINENKRFW</sequence>
<feature type="binding site" evidence="9">
    <location>
        <position position="19"/>
    </location>
    <ligand>
        <name>substrate</name>
    </ligand>
</feature>
<dbReference type="PRINTS" id="PR00131">
    <property type="entry name" value="GLHYDRLASE1"/>
</dbReference>
<evidence type="ECO:0000256" key="1">
    <source>
        <dbReference type="ARBA" id="ARBA00000448"/>
    </source>
</evidence>
<dbReference type="GO" id="GO:0030245">
    <property type="term" value="P:cellulose catabolic process"/>
    <property type="evidence" value="ECO:0007669"/>
    <property type="project" value="UniProtKB-KW"/>
</dbReference>
<dbReference type="EMBL" id="CP058561">
    <property type="protein sequence ID" value="QUH30298.1"/>
    <property type="molecule type" value="Genomic_DNA"/>
</dbReference>
<dbReference type="PROSITE" id="PS00653">
    <property type="entry name" value="GLYCOSYL_HYDROL_F1_2"/>
    <property type="match status" value="1"/>
</dbReference>
<evidence type="ECO:0000313" key="12">
    <source>
        <dbReference type="Proteomes" id="UP000677305"/>
    </source>
</evidence>
<dbReference type="NCBIfam" id="TIGR03356">
    <property type="entry name" value="BGL"/>
    <property type="match status" value="1"/>
</dbReference>
<accession>A0A8J8MCJ7</accession>
<feature type="binding site" evidence="9">
    <location>
        <position position="120"/>
    </location>
    <ligand>
        <name>substrate</name>
    </ligand>
</feature>
<evidence type="ECO:0000256" key="3">
    <source>
        <dbReference type="ARBA" id="ARBA00012744"/>
    </source>
</evidence>
<keyword evidence="12" id="KW-1185">Reference proteome</keyword>
<name>A0A8J8MCJ7_9FIRM</name>
<dbReference type="InterPro" id="IPR001360">
    <property type="entry name" value="Glyco_hydro_1"/>
</dbReference>
<dbReference type="EC" id="3.2.1.21" evidence="3 10"/>
<dbReference type="SUPFAM" id="SSF51445">
    <property type="entry name" value="(Trans)glycosidases"/>
    <property type="match status" value="1"/>
</dbReference>
<dbReference type="InterPro" id="IPR033132">
    <property type="entry name" value="GH_1_N_CS"/>
</dbReference>
<dbReference type="PANTHER" id="PTHR10353:SF36">
    <property type="entry name" value="LP05116P"/>
    <property type="match status" value="1"/>
</dbReference>
<evidence type="ECO:0000256" key="4">
    <source>
        <dbReference type="ARBA" id="ARBA00022801"/>
    </source>
</evidence>
<feature type="binding site" evidence="9">
    <location>
        <position position="398"/>
    </location>
    <ligand>
        <name>substrate</name>
    </ligand>
</feature>
<feature type="binding site" evidence="9">
    <location>
        <begin position="405"/>
        <end position="406"/>
    </location>
    <ligand>
        <name>substrate</name>
    </ligand>
</feature>
<keyword evidence="4 10" id="KW-0378">Hydrolase</keyword>
<evidence type="ECO:0000256" key="7">
    <source>
        <dbReference type="ARBA" id="ARBA00023295"/>
    </source>
</evidence>
<dbReference type="KEGG" id="vgu:HYG85_15875"/>
<evidence type="ECO:0000256" key="5">
    <source>
        <dbReference type="ARBA" id="ARBA00023001"/>
    </source>
</evidence>
<dbReference type="AlphaFoldDB" id="A0A8J8MCJ7"/>
<evidence type="ECO:0000256" key="9">
    <source>
        <dbReference type="PIRSR" id="PIRSR617736-2"/>
    </source>
</evidence>
<keyword evidence="8" id="KW-0624">Polysaccharide degradation</keyword>
<dbReference type="FunFam" id="3.20.20.80:FF:000004">
    <property type="entry name" value="Beta-glucosidase 6-phospho-beta-glucosidase"/>
    <property type="match status" value="1"/>
</dbReference>
<protein>
    <recommendedName>
        <fullName evidence="3 10">Beta-glucosidase</fullName>
        <ecNumber evidence="3 10">3.2.1.21</ecNumber>
    </recommendedName>
</protein>
<dbReference type="InterPro" id="IPR017736">
    <property type="entry name" value="Glyco_hydro_1_beta-glucosidase"/>
</dbReference>
<reference evidence="11 12" key="1">
    <citation type="submission" date="2020-07" db="EMBL/GenBank/DDBJ databases">
        <title>Vallitalea guaymasensis genome.</title>
        <authorList>
            <person name="Postec A."/>
        </authorList>
    </citation>
    <scope>NUCLEOTIDE SEQUENCE [LARGE SCALE GENOMIC DNA]</scope>
    <source>
        <strain evidence="11 12">Ra1766G1</strain>
    </source>
</reference>
<dbReference type="Proteomes" id="UP000677305">
    <property type="component" value="Chromosome"/>
</dbReference>
<evidence type="ECO:0000256" key="8">
    <source>
        <dbReference type="ARBA" id="ARBA00023326"/>
    </source>
</evidence>
<dbReference type="GO" id="GO:0005829">
    <property type="term" value="C:cytosol"/>
    <property type="evidence" value="ECO:0007669"/>
    <property type="project" value="TreeGrafter"/>
</dbReference>
<keyword evidence="7 10" id="KW-0326">Glycosidase</keyword>
<keyword evidence="5" id="KW-0136">Cellulose degradation</keyword>
<feature type="binding site" evidence="9">
    <location>
        <position position="164"/>
    </location>
    <ligand>
        <name>substrate</name>
    </ligand>
</feature>
<organism evidence="11 12">
    <name type="scientific">Vallitalea guaymasensis</name>
    <dbReference type="NCBI Taxonomy" id="1185412"/>
    <lineage>
        <taxon>Bacteria</taxon>
        <taxon>Bacillati</taxon>
        <taxon>Bacillota</taxon>
        <taxon>Clostridia</taxon>
        <taxon>Lachnospirales</taxon>
        <taxon>Vallitaleaceae</taxon>
        <taxon>Vallitalea</taxon>
    </lineage>
</organism>
<dbReference type="PANTHER" id="PTHR10353">
    <property type="entry name" value="GLYCOSYL HYDROLASE"/>
    <property type="match status" value="1"/>
</dbReference>
<dbReference type="GO" id="GO:0008422">
    <property type="term" value="F:beta-glucosidase activity"/>
    <property type="evidence" value="ECO:0007669"/>
    <property type="project" value="UniProtKB-EC"/>
</dbReference>